<evidence type="ECO:0000313" key="1">
    <source>
        <dbReference type="EMBL" id="GFG49457.1"/>
    </source>
</evidence>
<gene>
    <name evidence="1" type="ORF">MAGR_08980</name>
</gene>
<dbReference type="AlphaFoldDB" id="A0A7I9VW82"/>
<proteinExistence type="predicted"/>
<comment type="caution">
    <text evidence="1">The sequence shown here is derived from an EMBL/GenBank/DDBJ whole genome shotgun (WGS) entry which is preliminary data.</text>
</comment>
<evidence type="ECO:0000313" key="2">
    <source>
        <dbReference type="Proteomes" id="UP000465302"/>
    </source>
</evidence>
<sequence length="56" mass="5975">MTPISITVVTHDGSTTTVPVTRDAHGFVARHDGFTIHMTAIETGRRACTPAKARLA</sequence>
<dbReference type="EMBL" id="BLKS01000001">
    <property type="protein sequence ID" value="GFG49457.1"/>
    <property type="molecule type" value="Genomic_DNA"/>
</dbReference>
<dbReference type="RefSeq" id="WP_163700347.1">
    <property type="nucleotide sequence ID" value="NZ_BLKS01000001.1"/>
</dbReference>
<reference evidence="1 2" key="1">
    <citation type="journal article" date="2019" name="Emerg. Microbes Infect.">
        <title>Comprehensive subspecies identification of 175 nontuberculous mycobacteria species based on 7547 genomic profiles.</title>
        <authorList>
            <person name="Matsumoto Y."/>
            <person name="Kinjo T."/>
            <person name="Motooka D."/>
            <person name="Nabeya D."/>
            <person name="Jung N."/>
            <person name="Uechi K."/>
            <person name="Horii T."/>
            <person name="Iida T."/>
            <person name="Fujita J."/>
            <person name="Nakamura S."/>
        </authorList>
    </citation>
    <scope>NUCLEOTIDE SEQUENCE [LARGE SCALE GENOMIC DNA]</scope>
    <source>
        <strain evidence="1 2">JCM 6377</strain>
    </source>
</reference>
<dbReference type="Proteomes" id="UP000465302">
    <property type="component" value="Unassembled WGS sequence"/>
</dbReference>
<protein>
    <submittedName>
        <fullName evidence="1">Uncharacterized protein</fullName>
    </submittedName>
</protein>
<organism evidence="1 2">
    <name type="scientific">Mycolicibacterium agri</name>
    <name type="common">Mycobacterium agri</name>
    <dbReference type="NCBI Taxonomy" id="36811"/>
    <lineage>
        <taxon>Bacteria</taxon>
        <taxon>Bacillati</taxon>
        <taxon>Actinomycetota</taxon>
        <taxon>Actinomycetes</taxon>
        <taxon>Mycobacteriales</taxon>
        <taxon>Mycobacteriaceae</taxon>
        <taxon>Mycolicibacterium</taxon>
    </lineage>
</organism>
<accession>A0A7I9VW82</accession>
<name>A0A7I9VW82_MYCAG</name>